<evidence type="ECO:0000313" key="1">
    <source>
        <dbReference type="EMBL" id="SDS91894.1"/>
    </source>
</evidence>
<dbReference type="EMBL" id="LT629740">
    <property type="protein sequence ID" value="SDS91894.1"/>
    <property type="molecule type" value="Genomic_DNA"/>
</dbReference>
<protein>
    <submittedName>
        <fullName evidence="1">Uncharacterized protein</fullName>
    </submittedName>
</protein>
<proteinExistence type="predicted"/>
<gene>
    <name evidence="1" type="ORF">SAMN05216490_2091</name>
</gene>
<dbReference type="AlphaFoldDB" id="A0A1H1W491"/>
<name>A0A1H1W491_MUCMA</name>
<dbReference type="STRING" id="652787.SAMN05216490_2091"/>
<evidence type="ECO:0000313" key="2">
    <source>
        <dbReference type="Proteomes" id="UP000199679"/>
    </source>
</evidence>
<dbReference type="Proteomes" id="UP000199679">
    <property type="component" value="Chromosome I"/>
</dbReference>
<keyword evidence="2" id="KW-1185">Reference proteome</keyword>
<organism evidence="1 2">
    <name type="scientific">Mucilaginibacter mallensis</name>
    <dbReference type="NCBI Taxonomy" id="652787"/>
    <lineage>
        <taxon>Bacteria</taxon>
        <taxon>Pseudomonadati</taxon>
        <taxon>Bacteroidota</taxon>
        <taxon>Sphingobacteriia</taxon>
        <taxon>Sphingobacteriales</taxon>
        <taxon>Sphingobacteriaceae</taxon>
        <taxon>Mucilaginibacter</taxon>
    </lineage>
</organism>
<accession>A0A1H1W491</accession>
<sequence>MEIIKTESLMMIKRYDFDYSLSALLIRTRIKQALKNLVPTNQPQLLRLRLLQSQLRLQLKLMQSQPPLPGNLMQSIQ</sequence>
<reference evidence="1 2" key="1">
    <citation type="submission" date="2016-10" db="EMBL/GenBank/DDBJ databases">
        <authorList>
            <person name="de Groot N.N."/>
        </authorList>
    </citation>
    <scope>NUCLEOTIDE SEQUENCE [LARGE SCALE GENOMIC DNA]</scope>
    <source>
        <strain evidence="1 2">MP1X4</strain>
    </source>
</reference>